<dbReference type="InterPro" id="IPR007282">
    <property type="entry name" value="NOT2/3/5_C"/>
</dbReference>
<evidence type="ECO:0000256" key="3">
    <source>
        <dbReference type="ARBA" id="ARBA00023163"/>
    </source>
</evidence>
<gene>
    <name evidence="6" type="ORF">OCBIM_22033546mg</name>
</gene>
<dbReference type="InterPro" id="IPR040168">
    <property type="entry name" value="Not2/3/5"/>
</dbReference>
<dbReference type="PANTHER" id="PTHR23326">
    <property type="entry name" value="CCR4 NOT-RELATED"/>
    <property type="match status" value="1"/>
</dbReference>
<dbReference type="STRING" id="37653.A0A0L8GGZ6"/>
<dbReference type="GO" id="GO:0006355">
    <property type="term" value="P:regulation of DNA-templated transcription"/>
    <property type="evidence" value="ECO:0007669"/>
    <property type="project" value="InterPro"/>
</dbReference>
<feature type="domain" description="NOT2/NOT3/NOT5 C-terminal" evidence="5">
    <location>
        <begin position="289"/>
        <end position="412"/>
    </location>
</feature>
<feature type="region of interest" description="Disordered" evidence="4">
    <location>
        <begin position="199"/>
        <end position="240"/>
    </location>
</feature>
<dbReference type="InterPro" id="IPR038635">
    <property type="entry name" value="CCR4-NOT_su2/3/5_C_sf"/>
</dbReference>
<reference evidence="6" key="1">
    <citation type="submission" date="2015-07" db="EMBL/GenBank/DDBJ databases">
        <title>MeaNS - Measles Nucleotide Surveillance Program.</title>
        <authorList>
            <person name="Tran T."/>
            <person name="Druce J."/>
        </authorList>
    </citation>
    <scope>NUCLEOTIDE SEQUENCE</scope>
    <source>
        <strain evidence="6">UCB-OBI-ISO-001</strain>
        <tissue evidence="6">Gonad</tissue>
    </source>
</reference>
<protein>
    <recommendedName>
        <fullName evidence="5">NOT2/NOT3/NOT5 C-terminal domain-containing protein</fullName>
    </recommendedName>
</protein>
<accession>A0A0L8GGZ6</accession>
<evidence type="ECO:0000313" key="6">
    <source>
        <dbReference type="EMBL" id="KOF76271.1"/>
    </source>
</evidence>
<evidence type="ECO:0000256" key="4">
    <source>
        <dbReference type="SAM" id="MobiDB-lite"/>
    </source>
</evidence>
<evidence type="ECO:0000259" key="5">
    <source>
        <dbReference type="Pfam" id="PF04153"/>
    </source>
</evidence>
<dbReference type="AlphaFoldDB" id="A0A0L8GGZ6"/>
<evidence type="ECO:0000256" key="2">
    <source>
        <dbReference type="ARBA" id="ARBA00023015"/>
    </source>
</evidence>
<name>A0A0L8GGZ6_OCTBM</name>
<proteinExistence type="inferred from homology"/>
<keyword evidence="3" id="KW-0804">Transcription</keyword>
<keyword evidence="2" id="KW-0805">Transcription regulation</keyword>
<comment type="similarity">
    <text evidence="1">Belongs to the CNOT2/3/5 family.</text>
</comment>
<dbReference type="GO" id="GO:0030015">
    <property type="term" value="C:CCR4-NOT core complex"/>
    <property type="evidence" value="ECO:0007669"/>
    <property type="project" value="InterPro"/>
</dbReference>
<dbReference type="GO" id="GO:2000036">
    <property type="term" value="P:regulation of stem cell population maintenance"/>
    <property type="evidence" value="ECO:0007669"/>
    <property type="project" value="UniProtKB-ARBA"/>
</dbReference>
<dbReference type="Gene3D" id="2.30.30.1020">
    <property type="entry name" value="CCR4-NOT complex subunit 2/3/5, C-terminal domain"/>
    <property type="match status" value="1"/>
</dbReference>
<organism evidence="6">
    <name type="scientific">Octopus bimaculoides</name>
    <name type="common">California two-spotted octopus</name>
    <dbReference type="NCBI Taxonomy" id="37653"/>
    <lineage>
        <taxon>Eukaryota</taxon>
        <taxon>Metazoa</taxon>
        <taxon>Spiralia</taxon>
        <taxon>Lophotrochozoa</taxon>
        <taxon>Mollusca</taxon>
        <taxon>Cephalopoda</taxon>
        <taxon>Coleoidea</taxon>
        <taxon>Octopodiformes</taxon>
        <taxon>Octopoda</taxon>
        <taxon>Incirrata</taxon>
        <taxon>Octopodidae</taxon>
        <taxon>Octopus</taxon>
    </lineage>
</organism>
<dbReference type="Pfam" id="PF04153">
    <property type="entry name" value="NOT2_3_5_C"/>
    <property type="match status" value="1"/>
</dbReference>
<evidence type="ECO:0000256" key="1">
    <source>
        <dbReference type="ARBA" id="ARBA00007682"/>
    </source>
</evidence>
<sequence length="423" mass="48481">MNYNQNRENVSLFLGEGNYTYRPRTANNPCLYSNVVKYGTTTHKDNVQLNENESNLQSSTAFSNLLLPLLDDKPNLDLNIARDLSSGRICNKIPDSETVSHQPSITHKQNKTEFKSTTSREIQERRAQFNASREIDCTYDDVSQTWMNSSTHASTWQWIVKQEDVIPFTNTILDDYVTPKGTTSSLAGDHSALSGVTPVQQFPHGHPSITDGISVKSRKKPPPNVRGSMPESRYSATKNRNTNADCDFGLSSFFRDLKLKRSLPPGNEHLTGLNLNKLLPQKNGSQLDKFKNPWTPVPAQPQNIDQYNPTEYIINYRIKEQLPPVKLSRYPDDVLFYLFYVYVGDLMQMAASFELFKREWRYNKMEKIWMSRIPGVIPDATGSDWERGCYFYFNAKTWQKEVKSFTIDLNQLEGRPLLCNAVF</sequence>
<dbReference type="EMBL" id="KQ421827">
    <property type="protein sequence ID" value="KOF76271.1"/>
    <property type="molecule type" value="Genomic_DNA"/>
</dbReference>